<evidence type="ECO:0000256" key="5">
    <source>
        <dbReference type="ARBA" id="ARBA00022989"/>
    </source>
</evidence>
<evidence type="ECO:0000256" key="7">
    <source>
        <dbReference type="SAM" id="Phobius"/>
    </source>
</evidence>
<dbReference type="AlphaFoldDB" id="A0A399D593"/>
<dbReference type="OrthoDB" id="840057at2"/>
<evidence type="ECO:0000313" key="9">
    <source>
        <dbReference type="EMBL" id="RIH65600.1"/>
    </source>
</evidence>
<dbReference type="GO" id="GO:0044874">
    <property type="term" value="P:lipoprotein localization to outer membrane"/>
    <property type="evidence" value="ECO:0007669"/>
    <property type="project" value="TreeGrafter"/>
</dbReference>
<organism evidence="9 10">
    <name type="scientific">Mariniphaga sediminis</name>
    <dbReference type="NCBI Taxonomy" id="1628158"/>
    <lineage>
        <taxon>Bacteria</taxon>
        <taxon>Pseudomonadati</taxon>
        <taxon>Bacteroidota</taxon>
        <taxon>Bacteroidia</taxon>
        <taxon>Marinilabiliales</taxon>
        <taxon>Prolixibacteraceae</taxon>
        <taxon>Mariniphaga</taxon>
    </lineage>
</organism>
<evidence type="ECO:0000256" key="4">
    <source>
        <dbReference type="ARBA" id="ARBA00022692"/>
    </source>
</evidence>
<comment type="similarity">
    <text evidence="2">Belongs to the ABC-4 integral membrane protein family. LolC/E subfamily.</text>
</comment>
<dbReference type="GO" id="GO:0098797">
    <property type="term" value="C:plasma membrane protein complex"/>
    <property type="evidence" value="ECO:0007669"/>
    <property type="project" value="TreeGrafter"/>
</dbReference>
<keyword evidence="3" id="KW-1003">Cell membrane</keyword>
<evidence type="ECO:0000256" key="6">
    <source>
        <dbReference type="ARBA" id="ARBA00023136"/>
    </source>
</evidence>
<keyword evidence="6 7" id="KW-0472">Membrane</keyword>
<comment type="subcellular location">
    <subcellularLocation>
        <location evidence="1">Cell membrane</location>
        <topology evidence="1">Multi-pass membrane protein</topology>
    </subcellularLocation>
</comment>
<reference evidence="9 10" key="1">
    <citation type="journal article" date="2015" name="Int. J. Syst. Evol. Microbiol.">
        <title>Mariniphaga sediminis sp. nov., isolated from coastal sediment.</title>
        <authorList>
            <person name="Wang F.Q."/>
            <person name="Shen Q.Y."/>
            <person name="Chen G.J."/>
            <person name="Du Z.J."/>
        </authorList>
    </citation>
    <scope>NUCLEOTIDE SEQUENCE [LARGE SCALE GENOMIC DNA]</scope>
    <source>
        <strain evidence="9 10">SY21</strain>
    </source>
</reference>
<dbReference type="InterPro" id="IPR051447">
    <property type="entry name" value="Lipoprotein-release_system"/>
</dbReference>
<dbReference type="PANTHER" id="PTHR30489:SF0">
    <property type="entry name" value="LIPOPROTEIN-RELEASING SYSTEM TRANSMEMBRANE PROTEIN LOLE"/>
    <property type="match status" value="1"/>
</dbReference>
<feature type="transmembrane region" description="Helical" evidence="7">
    <location>
        <begin position="283"/>
        <end position="309"/>
    </location>
</feature>
<keyword evidence="10" id="KW-1185">Reference proteome</keyword>
<dbReference type="PANTHER" id="PTHR30489">
    <property type="entry name" value="LIPOPROTEIN-RELEASING SYSTEM TRANSMEMBRANE PROTEIN LOLE"/>
    <property type="match status" value="1"/>
</dbReference>
<dbReference type="RefSeq" id="WP_119349441.1">
    <property type="nucleotide sequence ID" value="NZ_QWET01000005.1"/>
</dbReference>
<protein>
    <recommendedName>
        <fullName evidence="8">ABC3 transporter permease C-terminal domain-containing protein</fullName>
    </recommendedName>
</protein>
<feature type="transmembrane region" description="Helical" evidence="7">
    <location>
        <begin position="20"/>
        <end position="42"/>
    </location>
</feature>
<evidence type="ECO:0000256" key="1">
    <source>
        <dbReference type="ARBA" id="ARBA00004651"/>
    </source>
</evidence>
<feature type="transmembrane region" description="Helical" evidence="7">
    <location>
        <begin position="330"/>
        <end position="357"/>
    </location>
</feature>
<dbReference type="EMBL" id="QWET01000005">
    <property type="protein sequence ID" value="RIH65600.1"/>
    <property type="molecule type" value="Genomic_DNA"/>
</dbReference>
<keyword evidence="5 7" id="KW-1133">Transmembrane helix</keyword>
<dbReference type="InterPro" id="IPR003838">
    <property type="entry name" value="ABC3_permease_C"/>
</dbReference>
<accession>A0A399D593</accession>
<proteinExistence type="inferred from homology"/>
<comment type="caution">
    <text evidence="9">The sequence shown here is derived from an EMBL/GenBank/DDBJ whole genome shotgun (WGS) entry which is preliminary data.</text>
</comment>
<evidence type="ECO:0000259" key="8">
    <source>
        <dbReference type="Pfam" id="PF02687"/>
    </source>
</evidence>
<sequence>MIRFLLKGLLRDKSRSRTPVMVVAIGVMLTVFVHAYITGFMGDTIEMNAKFSYGHLKVMTKAYAENMSQVPNDLALLDVSELQNKLNKQFPGIIWAPRIQFGGLIDVPDKNGETQAQGPAIGMGLDMLSGKSRENERLEIQKSLVRGNLIREPGEALISEQFSQKLQVNPGDEVTLISSTMDGSMAMYNFRIAGTVSFGAESLDRGTIITDIEDVRQALNMYDAAGELIGFLPDGFYDDEEALKITQNFNAGYADSSDEFDPVMKSLSQQGNMGQYVSLLKVWSAYISLIFVVAMALVLWNAGLLGGLRRYGEFGVRLAMGEEKKHVYRTLIYESVFIGIAGTVVGTAFGLFFAALLQKYGIDISGMMEGASMMMPSVIRARITPADYYLGLIPGLMATVIGSMLAGVGIYKRKTSQLFKEMEA</sequence>
<feature type="domain" description="ABC3 transporter permease C-terminal" evidence="8">
    <location>
        <begin position="287"/>
        <end position="413"/>
    </location>
</feature>
<dbReference type="Proteomes" id="UP000266441">
    <property type="component" value="Unassembled WGS sequence"/>
</dbReference>
<feature type="transmembrane region" description="Helical" evidence="7">
    <location>
        <begin position="388"/>
        <end position="411"/>
    </location>
</feature>
<gene>
    <name evidence="9" type="ORF">D1164_07990</name>
</gene>
<dbReference type="Pfam" id="PF02687">
    <property type="entry name" value="FtsX"/>
    <property type="match status" value="1"/>
</dbReference>
<evidence type="ECO:0000313" key="10">
    <source>
        <dbReference type="Proteomes" id="UP000266441"/>
    </source>
</evidence>
<evidence type="ECO:0000256" key="2">
    <source>
        <dbReference type="ARBA" id="ARBA00005236"/>
    </source>
</evidence>
<name>A0A399D593_9BACT</name>
<evidence type="ECO:0000256" key="3">
    <source>
        <dbReference type="ARBA" id="ARBA00022475"/>
    </source>
</evidence>
<keyword evidence="4 7" id="KW-0812">Transmembrane</keyword>